<dbReference type="Proteomes" id="UP001063166">
    <property type="component" value="Unassembled WGS sequence"/>
</dbReference>
<protein>
    <submittedName>
        <fullName evidence="2">Uncharacterized protein</fullName>
    </submittedName>
</protein>
<sequence length="217" mass="23486">MSISVDELAASLSSSHIGQEALDLAALQAQLAQTLFGQSIAHSSDARQVSRKTSYTQPCNTPTFSSLSQLDAQHGQTTASKPNWSFDGSSFDRRDDVDEDERMVEDLLIPCSPMSATSSALQFSLPGSKSHFISNSQTSETSSSSFTSTDPFYIAQSQAQYPSPSPQSTFTQLGQLPQQSPFTFPQRRDHLETSHSTAPLSLETHTFLVAASAAFDH</sequence>
<dbReference type="AlphaFoldDB" id="A0A9P3PDE4"/>
<accession>A0A9P3PDE4</accession>
<feature type="region of interest" description="Disordered" evidence="1">
    <location>
        <begin position="69"/>
        <end position="98"/>
    </location>
</feature>
<comment type="caution">
    <text evidence="2">The sequence shown here is derived from an EMBL/GenBank/DDBJ whole genome shotgun (WGS) entry which is preliminary data.</text>
</comment>
<name>A0A9P3PDE4_LYOSH</name>
<evidence type="ECO:0000256" key="1">
    <source>
        <dbReference type="SAM" id="MobiDB-lite"/>
    </source>
</evidence>
<feature type="compositionally biased region" description="Polar residues" evidence="1">
    <location>
        <begin position="69"/>
        <end position="83"/>
    </location>
</feature>
<proteinExistence type="predicted"/>
<dbReference type="EMBL" id="BRPK01000001">
    <property type="protein sequence ID" value="GLB33393.1"/>
    <property type="molecule type" value="Genomic_DNA"/>
</dbReference>
<evidence type="ECO:0000313" key="2">
    <source>
        <dbReference type="EMBL" id="GLB33393.1"/>
    </source>
</evidence>
<keyword evidence="3" id="KW-1185">Reference proteome</keyword>
<reference evidence="2" key="1">
    <citation type="submission" date="2022-07" db="EMBL/GenBank/DDBJ databases">
        <title>The genome of Lyophyllum shimeji provides insight into the initial evolution of ectomycorrhizal fungal genome.</title>
        <authorList>
            <person name="Kobayashi Y."/>
            <person name="Shibata T."/>
            <person name="Hirakawa H."/>
            <person name="Shigenobu S."/>
            <person name="Nishiyama T."/>
            <person name="Yamada A."/>
            <person name="Hasebe M."/>
            <person name="Kawaguchi M."/>
        </authorList>
    </citation>
    <scope>NUCLEOTIDE SEQUENCE</scope>
    <source>
        <strain evidence="2">AT787</strain>
    </source>
</reference>
<organism evidence="2 3">
    <name type="scientific">Lyophyllum shimeji</name>
    <name type="common">Hon-shimeji</name>
    <name type="synonym">Tricholoma shimeji</name>
    <dbReference type="NCBI Taxonomy" id="47721"/>
    <lineage>
        <taxon>Eukaryota</taxon>
        <taxon>Fungi</taxon>
        <taxon>Dikarya</taxon>
        <taxon>Basidiomycota</taxon>
        <taxon>Agaricomycotina</taxon>
        <taxon>Agaricomycetes</taxon>
        <taxon>Agaricomycetidae</taxon>
        <taxon>Agaricales</taxon>
        <taxon>Tricholomatineae</taxon>
        <taxon>Lyophyllaceae</taxon>
        <taxon>Lyophyllum</taxon>
    </lineage>
</organism>
<gene>
    <name evidence="2" type="ORF">LshimejAT787_0102770</name>
</gene>
<dbReference type="OrthoDB" id="3262664at2759"/>
<evidence type="ECO:0000313" key="3">
    <source>
        <dbReference type="Proteomes" id="UP001063166"/>
    </source>
</evidence>